<protein>
    <recommendedName>
        <fullName evidence="5">Guanylate cyclase domain-containing protein</fullName>
    </recommendedName>
</protein>
<accession>A0A0G0IP91</accession>
<evidence type="ECO:0000256" key="1">
    <source>
        <dbReference type="SAM" id="MobiDB-lite"/>
    </source>
</evidence>
<feature type="transmembrane region" description="Helical" evidence="2">
    <location>
        <begin position="408"/>
        <end position="426"/>
    </location>
</feature>
<organism evidence="3 4">
    <name type="scientific">Berkelbacteria bacterium GW2011_GWA1_36_9</name>
    <dbReference type="NCBI Taxonomy" id="1618331"/>
    <lineage>
        <taxon>Bacteria</taxon>
        <taxon>Candidatus Berkelbacteria</taxon>
    </lineage>
</organism>
<evidence type="ECO:0000313" key="3">
    <source>
        <dbReference type="EMBL" id="KKQ17841.1"/>
    </source>
</evidence>
<name>A0A0G0IP91_9BACT</name>
<comment type="caution">
    <text evidence="3">The sequence shown here is derived from an EMBL/GenBank/DDBJ whole genome shotgun (WGS) entry which is preliminary data.</text>
</comment>
<evidence type="ECO:0000256" key="2">
    <source>
        <dbReference type="SAM" id="Phobius"/>
    </source>
</evidence>
<proteinExistence type="predicted"/>
<sequence length="679" mass="74138">MLIVGIFVLFPLASAGIFIEPLKEVYNYGDQLTAQTNLIPSSAVSGHYTVDLKCGTNLTLNIFNQFYNLQANVEHPVQVTTQLNNPLLNNLSSSCVLSASFNGETSTSNIFVMSKLIKLDLDIEFDEIGPGKSFQISGTAFKESGVPINGFVEVFINSLNLYKSATVSNGILNISILLPDDSKSGKHNVTVEAHDTTSSGTVLNKGSFGEIIIVTQVLKNVEISAIKETIEPGSDFVFKISTTDQAGDPIKREISIVVSKPNSLPFIKKLIKSNEEQKISFSLNESPGYWSVEASVDGISKRKLFYLSEIQKIQTSLINDTLFVTNIGNAPYEGPLEITIGSFVEVKQISLDVGESKKFKLEAPDGTYSISIAGGDEPQVLGSTFLTGNAIKIADLREDFIDTISNPVVWWLAVILFVLIIVLVQIKIRMQRRPPSAPFGRSSGEIPPKTVSSGKIFSESKPSMTVSEPSAVKSYNIPPSSQGISRPSITIPGTALFAQTQAGARERAVVLAVRVVSAGNTAIVSQTINGALSLAQESGAKIYIDGEYKMVLLSPKLTRNYDNEMTAINAAKRIESLFLEHNRLYQEKIIFGLAITDGDIISEVENGKFHFTSVGNVISSAKRAAQSAKMKILLSDSVRRKVISTVKTENSNVQGFWEILRIVNRGNNDEFIRRFRERN</sequence>
<dbReference type="Proteomes" id="UP000034508">
    <property type="component" value="Unassembled WGS sequence"/>
</dbReference>
<reference evidence="3 4" key="1">
    <citation type="journal article" date="2015" name="Nature">
        <title>rRNA introns, odd ribosomes, and small enigmatic genomes across a large radiation of phyla.</title>
        <authorList>
            <person name="Brown C.T."/>
            <person name="Hug L.A."/>
            <person name="Thomas B.C."/>
            <person name="Sharon I."/>
            <person name="Castelle C.J."/>
            <person name="Singh A."/>
            <person name="Wilkins M.J."/>
            <person name="Williams K.H."/>
            <person name="Banfield J.F."/>
        </authorList>
    </citation>
    <scope>NUCLEOTIDE SEQUENCE [LARGE SCALE GENOMIC DNA]</scope>
</reference>
<keyword evidence="2" id="KW-0812">Transmembrane</keyword>
<keyword evidence="2" id="KW-1133">Transmembrane helix</keyword>
<feature type="compositionally biased region" description="Polar residues" evidence="1">
    <location>
        <begin position="450"/>
        <end position="468"/>
    </location>
</feature>
<evidence type="ECO:0000313" key="4">
    <source>
        <dbReference type="Proteomes" id="UP000034508"/>
    </source>
</evidence>
<evidence type="ECO:0008006" key="5">
    <source>
        <dbReference type="Google" id="ProtNLM"/>
    </source>
</evidence>
<keyword evidence="2" id="KW-0472">Membrane</keyword>
<dbReference type="AlphaFoldDB" id="A0A0G0IP91"/>
<feature type="region of interest" description="Disordered" evidence="1">
    <location>
        <begin position="435"/>
        <end position="472"/>
    </location>
</feature>
<dbReference type="EMBL" id="LBSM01000015">
    <property type="protein sequence ID" value="KKQ17841.1"/>
    <property type="molecule type" value="Genomic_DNA"/>
</dbReference>
<gene>
    <name evidence="3" type="ORF">US31_C0015G0007</name>
</gene>